<dbReference type="EMBL" id="JAWWNJ010000082">
    <property type="protein sequence ID" value="KAK7001689.1"/>
    <property type="molecule type" value="Genomic_DNA"/>
</dbReference>
<comment type="caution">
    <text evidence="1">The sequence shown here is derived from an EMBL/GenBank/DDBJ whole genome shotgun (WGS) entry which is preliminary data.</text>
</comment>
<accession>A0AAW0A7R1</accession>
<evidence type="ECO:0000313" key="1">
    <source>
        <dbReference type="EMBL" id="KAK7001689.1"/>
    </source>
</evidence>
<dbReference type="AlphaFoldDB" id="A0AAW0A7R1"/>
<organism evidence="1 2">
    <name type="scientific">Favolaschia claudopus</name>
    <dbReference type="NCBI Taxonomy" id="2862362"/>
    <lineage>
        <taxon>Eukaryota</taxon>
        <taxon>Fungi</taxon>
        <taxon>Dikarya</taxon>
        <taxon>Basidiomycota</taxon>
        <taxon>Agaricomycotina</taxon>
        <taxon>Agaricomycetes</taxon>
        <taxon>Agaricomycetidae</taxon>
        <taxon>Agaricales</taxon>
        <taxon>Marasmiineae</taxon>
        <taxon>Mycenaceae</taxon>
        <taxon>Favolaschia</taxon>
    </lineage>
</organism>
<proteinExistence type="predicted"/>
<reference evidence="1 2" key="1">
    <citation type="journal article" date="2024" name="J Genomics">
        <title>Draft genome sequencing and assembly of Favolaschia claudopus CIRM-BRFM 2984 isolated from oak limbs.</title>
        <authorList>
            <person name="Navarro D."/>
            <person name="Drula E."/>
            <person name="Chaduli D."/>
            <person name="Cazenave R."/>
            <person name="Ahrendt S."/>
            <person name="Wang J."/>
            <person name="Lipzen A."/>
            <person name="Daum C."/>
            <person name="Barry K."/>
            <person name="Grigoriev I.V."/>
            <person name="Favel A."/>
            <person name="Rosso M.N."/>
            <person name="Martin F."/>
        </authorList>
    </citation>
    <scope>NUCLEOTIDE SEQUENCE [LARGE SCALE GENOMIC DNA]</scope>
    <source>
        <strain evidence="1 2">CIRM-BRFM 2984</strain>
    </source>
</reference>
<evidence type="ECO:0000313" key="2">
    <source>
        <dbReference type="Proteomes" id="UP001362999"/>
    </source>
</evidence>
<protein>
    <submittedName>
        <fullName evidence="1">Uncharacterized protein</fullName>
    </submittedName>
</protein>
<dbReference type="Proteomes" id="UP001362999">
    <property type="component" value="Unassembled WGS sequence"/>
</dbReference>
<sequence>MAATPQRFLLLPDLVAVYFSALGTLPMHIYTTAPFLGLRIYRVSSSSDRPASSLSLEPGPGAFADTRSLPAPTNLYTDLSDWVSVGVMGCSSLHPLSPSTFSFGMCSTGSLVEHTTSPPTQRVDRPGVALPLRRWMAMRIAVGCDVDGRTIVVFISSGCLWRWRWLHRRILGASAPSNRSAGLANGSKSAGRKAECGGKISALTSPTLHVFVLLLLLLQHPHRSRPVWESLQAGEGSGGEESRAVAGDADAEGDTAIEFILRNCQVKSLTPGAKPSGAASTSDCAHGSVTSVRKSAEAHAMWRVVCSCEPRRGYA</sequence>
<gene>
    <name evidence="1" type="ORF">R3P38DRAFT_3368064</name>
</gene>
<name>A0AAW0A7R1_9AGAR</name>
<keyword evidence="2" id="KW-1185">Reference proteome</keyword>